<dbReference type="SUPFAM" id="SSF48366">
    <property type="entry name" value="Ras GEF"/>
    <property type="match status" value="1"/>
</dbReference>
<protein>
    <recommendedName>
        <fullName evidence="2">CRK SH3-binding GNRP</fullName>
    </recommendedName>
</protein>
<dbReference type="Proteomes" id="UP001286313">
    <property type="component" value="Unassembled WGS sequence"/>
</dbReference>
<reference evidence="7" key="1">
    <citation type="submission" date="2023-10" db="EMBL/GenBank/DDBJ databases">
        <title>Genome assemblies of two species of porcelain crab, Petrolisthes cinctipes and Petrolisthes manimaculis (Anomura: Porcellanidae).</title>
        <authorList>
            <person name="Angst P."/>
        </authorList>
    </citation>
    <scope>NUCLEOTIDE SEQUENCE</scope>
    <source>
        <strain evidence="7">PB745_01</strain>
        <tissue evidence="7">Gill</tissue>
    </source>
</reference>
<accession>A0AAE1F9L8</accession>
<evidence type="ECO:0000313" key="8">
    <source>
        <dbReference type="Proteomes" id="UP001286313"/>
    </source>
</evidence>
<dbReference type="Gene3D" id="1.20.870.10">
    <property type="entry name" value="Son of sevenless (SoS) protein Chain: S domain 1"/>
    <property type="match status" value="1"/>
</dbReference>
<gene>
    <name evidence="7" type="ORF">Pcinc_024582</name>
</gene>
<feature type="region of interest" description="Disordered" evidence="4">
    <location>
        <begin position="503"/>
        <end position="638"/>
    </location>
</feature>
<dbReference type="PANTHER" id="PTHR23113">
    <property type="entry name" value="GUANINE NUCLEOTIDE EXCHANGE FACTOR"/>
    <property type="match status" value="1"/>
</dbReference>
<feature type="compositionally biased region" description="Low complexity" evidence="4">
    <location>
        <begin position="596"/>
        <end position="633"/>
    </location>
</feature>
<dbReference type="FunFam" id="1.10.840.10:FF:000009">
    <property type="entry name" value="rap guanine nucleotide exchange factor 1"/>
    <property type="match status" value="1"/>
</dbReference>
<feature type="domain" description="Ras-GEF" evidence="5">
    <location>
        <begin position="997"/>
        <end position="1222"/>
    </location>
</feature>
<dbReference type="GO" id="GO:0007265">
    <property type="term" value="P:Ras protein signal transduction"/>
    <property type="evidence" value="ECO:0007669"/>
    <property type="project" value="TreeGrafter"/>
</dbReference>
<dbReference type="PROSITE" id="PS50009">
    <property type="entry name" value="RASGEF_CAT"/>
    <property type="match status" value="1"/>
</dbReference>
<feature type="compositionally biased region" description="Polar residues" evidence="4">
    <location>
        <begin position="220"/>
        <end position="239"/>
    </location>
</feature>
<feature type="domain" description="N-terminal Ras-GEF" evidence="6">
    <location>
        <begin position="846"/>
        <end position="967"/>
    </location>
</feature>
<dbReference type="InterPro" id="IPR000651">
    <property type="entry name" value="Ras-like_Gua-exchang_fac_N"/>
</dbReference>
<evidence type="ECO:0000259" key="5">
    <source>
        <dbReference type="PROSITE" id="PS50009"/>
    </source>
</evidence>
<evidence type="ECO:0000259" key="6">
    <source>
        <dbReference type="PROSITE" id="PS50212"/>
    </source>
</evidence>
<feature type="region of interest" description="Disordered" evidence="4">
    <location>
        <begin position="218"/>
        <end position="323"/>
    </location>
</feature>
<feature type="compositionally biased region" description="Basic and acidic residues" evidence="4">
    <location>
        <begin position="537"/>
        <end position="562"/>
    </location>
</feature>
<dbReference type="PROSITE" id="PS50212">
    <property type="entry name" value="RASGEF_NTER"/>
    <property type="match status" value="1"/>
</dbReference>
<feature type="region of interest" description="Disordered" evidence="4">
    <location>
        <begin position="335"/>
        <end position="405"/>
    </location>
</feature>
<dbReference type="AlphaFoldDB" id="A0AAE1F9L8"/>
<dbReference type="InterPro" id="IPR036964">
    <property type="entry name" value="RASGEF_cat_dom_sf"/>
</dbReference>
<evidence type="ECO:0000256" key="2">
    <source>
        <dbReference type="ARBA" id="ARBA00083313"/>
    </source>
</evidence>
<feature type="compositionally biased region" description="Low complexity" evidence="4">
    <location>
        <begin position="503"/>
        <end position="520"/>
    </location>
</feature>
<comment type="caution">
    <text evidence="7">The sequence shown here is derived from an EMBL/GenBank/DDBJ whole genome shotgun (WGS) entry which is preliminary data.</text>
</comment>
<dbReference type="PROSITE" id="PS00720">
    <property type="entry name" value="RASGEF"/>
    <property type="match status" value="1"/>
</dbReference>
<dbReference type="Gene3D" id="1.10.840.10">
    <property type="entry name" value="Ras guanine-nucleotide exchange factors catalytic domain"/>
    <property type="match status" value="1"/>
</dbReference>
<dbReference type="GO" id="GO:0005886">
    <property type="term" value="C:plasma membrane"/>
    <property type="evidence" value="ECO:0007669"/>
    <property type="project" value="TreeGrafter"/>
</dbReference>
<evidence type="ECO:0000256" key="3">
    <source>
        <dbReference type="PROSITE-ProRule" id="PRU00168"/>
    </source>
</evidence>
<dbReference type="PANTHER" id="PTHR23113:SF224">
    <property type="entry name" value="RAP GUANINE NUCLEOTIDE EXCHANGE FACTOR 1"/>
    <property type="match status" value="1"/>
</dbReference>
<keyword evidence="1 3" id="KW-0344">Guanine-nucleotide releasing factor</keyword>
<dbReference type="InterPro" id="IPR008937">
    <property type="entry name" value="Ras-like_GEF"/>
</dbReference>
<dbReference type="EMBL" id="JAWQEG010002711">
    <property type="protein sequence ID" value="KAK3870150.1"/>
    <property type="molecule type" value="Genomic_DNA"/>
</dbReference>
<feature type="compositionally biased region" description="Basic and acidic residues" evidence="4">
    <location>
        <begin position="257"/>
        <end position="267"/>
    </location>
</feature>
<dbReference type="Pfam" id="PF00618">
    <property type="entry name" value="RasGEF_N"/>
    <property type="match status" value="1"/>
</dbReference>
<feature type="region of interest" description="Disordered" evidence="4">
    <location>
        <begin position="724"/>
        <end position="743"/>
    </location>
</feature>
<evidence type="ECO:0000256" key="1">
    <source>
        <dbReference type="ARBA" id="ARBA00022658"/>
    </source>
</evidence>
<dbReference type="InterPro" id="IPR019804">
    <property type="entry name" value="Ras_G-nucl-exch_fac_CS"/>
</dbReference>
<dbReference type="CDD" id="cd06224">
    <property type="entry name" value="REM"/>
    <property type="match status" value="1"/>
</dbReference>
<evidence type="ECO:0000313" key="7">
    <source>
        <dbReference type="EMBL" id="KAK3870150.1"/>
    </source>
</evidence>
<feature type="compositionally biased region" description="Polar residues" evidence="4">
    <location>
        <begin position="379"/>
        <end position="405"/>
    </location>
</feature>
<keyword evidence="8" id="KW-1185">Reference proteome</keyword>
<proteinExistence type="predicted"/>
<dbReference type="InterPro" id="IPR001895">
    <property type="entry name" value="RASGEF_cat_dom"/>
</dbReference>
<feature type="compositionally biased region" description="Basic and acidic residues" evidence="4">
    <location>
        <begin position="573"/>
        <end position="583"/>
    </location>
</feature>
<feature type="region of interest" description="Disordered" evidence="4">
    <location>
        <begin position="748"/>
        <end position="795"/>
    </location>
</feature>
<name>A0AAE1F9L8_PETCI</name>
<dbReference type="SMART" id="SM00147">
    <property type="entry name" value="RasGEF"/>
    <property type="match status" value="1"/>
</dbReference>
<dbReference type="CDD" id="cd00155">
    <property type="entry name" value="RasGEF"/>
    <property type="match status" value="1"/>
</dbReference>
<evidence type="ECO:0000256" key="4">
    <source>
        <dbReference type="SAM" id="MobiDB-lite"/>
    </source>
</evidence>
<feature type="compositionally biased region" description="Pro residues" evidence="4">
    <location>
        <begin position="295"/>
        <end position="304"/>
    </location>
</feature>
<organism evidence="7 8">
    <name type="scientific">Petrolisthes cinctipes</name>
    <name type="common">Flat porcelain crab</name>
    <dbReference type="NCBI Taxonomy" id="88211"/>
    <lineage>
        <taxon>Eukaryota</taxon>
        <taxon>Metazoa</taxon>
        <taxon>Ecdysozoa</taxon>
        <taxon>Arthropoda</taxon>
        <taxon>Crustacea</taxon>
        <taxon>Multicrustacea</taxon>
        <taxon>Malacostraca</taxon>
        <taxon>Eumalacostraca</taxon>
        <taxon>Eucarida</taxon>
        <taxon>Decapoda</taxon>
        <taxon>Pleocyemata</taxon>
        <taxon>Anomura</taxon>
        <taxon>Galatheoidea</taxon>
        <taxon>Porcellanidae</taxon>
        <taxon>Petrolisthes</taxon>
    </lineage>
</organism>
<dbReference type="SMART" id="SM00229">
    <property type="entry name" value="RasGEFN"/>
    <property type="match status" value="1"/>
</dbReference>
<dbReference type="InterPro" id="IPR023578">
    <property type="entry name" value="Ras_GEF_dom_sf"/>
</dbReference>
<dbReference type="GO" id="GO:0005085">
    <property type="term" value="F:guanyl-nucleotide exchange factor activity"/>
    <property type="evidence" value="ECO:0007669"/>
    <property type="project" value="UniProtKB-KW"/>
</dbReference>
<dbReference type="Pfam" id="PF00617">
    <property type="entry name" value="RasGEF"/>
    <property type="match status" value="1"/>
</dbReference>
<sequence length="1227" mass="136536">MVVYVVVRGEVGLPEWAGRRWSSTEALAHVYARRPDPLQRALLHTFHATPETPKSSRGGGAALLVRALSFKGRLGGKLGGMKSPLRPPGKIVKVEPSGGSESLESKVEHVWRSLDFFRDVVEKRINDMLHGSATVVLEMVVALNLALKPAFSNHNSSAVAAAVAGVNHSLADLVRWSDQHLLHDDLHHNTRTVQDVVEAVRDAVKALVDLAADKNLYIPDTTNNPSSLDNNNSEKSTPYYNKRHSDVSSHRNSLPEIKADSPTERSRNLLNVSDGAVKLSHSRSSDSILTGPDLDTPPPKPPLPLGRSDGAPPLPPKRKNPKVNSVENIINSSAYMNTAPHGSPFNHITPHSHTSSRNHSLPHNHSNSPLNHSPRESASDQVSPASSLDSMTQEPPASRSSLNSCGSLHYDRPDLDFESAIHRHLRTSVVDPSSPRLRDLSSDSGFPSLSSIHSFSSTSATANSVDQATNQSYSQSRTFFSSSSQVSSSRVICTTQRIVSCTTTTRSSTSSSTSCSSTASEGDKMDHIISLTVPPKLPEKKRERSSGMVRGMDEGRMIDDGRTSTYDNLEGTYDNRLRKEDPSPRLPPKTGCLHLGGSSSSSSSSVNSGYSASMISSSSSSSSSHVSGGSSVVQLRKHHQHKVEATFISSDDNPPPLPLKKKHVHDYMKLFGQVSEPNPSELLRHSVHQMHLVSSLEEAHFTDHDPDFFHPVPINTILPNRAEHIPHQPPPLPAKTRRSNESQLPVLGRQSLPASPAPTAHAINPCSPTDTSPGIIIDSHTEEKAEPEEVIIQDQSLEVDRKEYVKKKEKEEEVPRKVEEEEEEDDSLLDLLDVKDYLVLKKDGEEGPDIRGGPVDALIVHASKANKNDFLYQEAFLTTYRTFITPEALIKKLLWRYNRFVSSPDLDRQKAARNSFSLLVRVVDDLTVIDLCIPTLETLTDFEYTLLCRGELLLARALRKKIVEKLDARNKSQDPRDSLSIVSQSVTTKQTTLLNFKSQEVAEQMTLLDAELFLTMEIPEVLLWAQEQNEERSPNLTTFTEHFNNMSYWARSRILEQEDSRDREKYVMKFIKIMKHLRKMNNFNSYLALLSALDSAPIRRLEWQRTITDGLKEYCALIDSSSSFRAYRQALSDSTPPCIPYIGLILQDLTFVNIGNSDNLPDGNVNFSKRWQQFNILDNMKRFKKGQYAFKKNEDIIAFLNNFEQHLNEEALWSISESIKPRGGKKK</sequence>